<dbReference type="SUPFAM" id="SSF48726">
    <property type="entry name" value="Immunoglobulin"/>
    <property type="match status" value="2"/>
</dbReference>
<dbReference type="Pfam" id="PF13895">
    <property type="entry name" value="Ig_2"/>
    <property type="match status" value="1"/>
</dbReference>
<evidence type="ECO:0000313" key="5">
    <source>
        <dbReference type="Proteomes" id="UP000796761"/>
    </source>
</evidence>
<dbReference type="InterPro" id="IPR003599">
    <property type="entry name" value="Ig_sub"/>
</dbReference>
<protein>
    <submittedName>
        <fullName evidence="4">Uncharacterized protein</fullName>
    </submittedName>
</protein>
<dbReference type="Gene3D" id="1.10.375.10">
    <property type="entry name" value="Human Immunodeficiency Virus Type 1 Capsid Protein"/>
    <property type="match status" value="1"/>
</dbReference>
<dbReference type="Gene3D" id="2.60.40.10">
    <property type="entry name" value="Immunoglobulins"/>
    <property type="match status" value="1"/>
</dbReference>
<feature type="non-terminal residue" evidence="4">
    <location>
        <position position="479"/>
    </location>
</feature>
<dbReference type="SMART" id="SM00409">
    <property type="entry name" value="IG"/>
    <property type="match status" value="1"/>
</dbReference>
<keyword evidence="5" id="KW-1185">Reference proteome</keyword>
<dbReference type="Pfam" id="PF00607">
    <property type="entry name" value="Gag_p24"/>
    <property type="match status" value="1"/>
</dbReference>
<dbReference type="InterPro" id="IPR045345">
    <property type="entry name" value="Gag_p24_C"/>
</dbReference>
<name>A0A8K1FU35_9PASS</name>
<feature type="domain" description="Immunoglobulin" evidence="3">
    <location>
        <begin position="6"/>
        <end position="90"/>
    </location>
</feature>
<organism evidence="4 5">
    <name type="scientific">Zosterops borbonicus</name>
    <dbReference type="NCBI Taxonomy" id="364589"/>
    <lineage>
        <taxon>Eukaryota</taxon>
        <taxon>Metazoa</taxon>
        <taxon>Chordata</taxon>
        <taxon>Craniata</taxon>
        <taxon>Vertebrata</taxon>
        <taxon>Euteleostomi</taxon>
        <taxon>Archelosauria</taxon>
        <taxon>Archosauria</taxon>
        <taxon>Dinosauria</taxon>
        <taxon>Saurischia</taxon>
        <taxon>Theropoda</taxon>
        <taxon>Coelurosauria</taxon>
        <taxon>Aves</taxon>
        <taxon>Neognathae</taxon>
        <taxon>Neoaves</taxon>
        <taxon>Telluraves</taxon>
        <taxon>Australaves</taxon>
        <taxon>Passeriformes</taxon>
        <taxon>Sylvioidea</taxon>
        <taxon>Zosteropidae</taxon>
        <taxon>Zosterops</taxon>
    </lineage>
</organism>
<dbReference type="GO" id="GO:0016032">
    <property type="term" value="P:viral process"/>
    <property type="evidence" value="ECO:0007669"/>
    <property type="project" value="InterPro"/>
</dbReference>
<reference evidence="4" key="1">
    <citation type="submission" date="2019-04" db="EMBL/GenBank/DDBJ databases">
        <title>Genome assembly of Zosterops borbonicus 15179.</title>
        <authorList>
            <person name="Leroy T."/>
            <person name="Anselmetti Y."/>
            <person name="Tilak M.-K."/>
            <person name="Nabholz B."/>
        </authorList>
    </citation>
    <scope>NUCLEOTIDE SEQUENCE</scope>
    <source>
        <strain evidence="4">HGM_15179</strain>
        <tissue evidence="4">Muscle</tissue>
    </source>
</reference>
<gene>
    <name evidence="4" type="ORF">HGM15179_021383</name>
</gene>
<sequence length="479" mass="53581">WLVLQVPAWPLLEGDTVTLRCRGWWNRLVTQVRFYHCDEEVSRSLHGTELSLSPLQLHHSGDYHCQGQVDSLESRSLEQHKSAPVTVTVHVPVANATIIPGPLSHQGPVLELGDVDVGHSGTYQCVATNQLGQDGHCVFRALSPELALEWTIVCLVPLVEAAFGSAPRERRGQLCHTHEVLFGVDPQCHRLFAMQVPGEEEEEQGSGSESPRIPSIAPVTYRRTRGGQATNITWQAMPQRVVKDLMKALKEYGRDSPYFQGLLNAQLAGTVAVPFDLKHLLKCLHLRAEYQLWEATWRDLLRDALPGMLANPDTAEDIHGDKITMLHLMGEGDWETPAKQASDIPRPVLEKVTSLAEKAFLDMRPSGPLQYYLDIFQGPSEHYLQFVEKLTAAVEQQVDEDIARKSVVRLLAFTHVNDVCKRAMLNLPKKPKPTLQDYIQVVTEVVPMMTLGRPGRKDPHHQTVTTATEIIEAYIPDNS</sequence>
<dbReference type="OrthoDB" id="9398000at2759"/>
<dbReference type="PANTHER" id="PTHR40389">
    <property type="entry name" value="ENDOGENOUS RETROVIRUS GROUP K MEMBER 24 GAG POLYPROTEIN-RELATED"/>
    <property type="match status" value="1"/>
</dbReference>
<accession>A0A8K1FU35</accession>
<evidence type="ECO:0000259" key="3">
    <source>
        <dbReference type="SMART" id="SM00409"/>
    </source>
</evidence>
<dbReference type="SUPFAM" id="SSF47943">
    <property type="entry name" value="Retrovirus capsid protein, N-terminal core domain"/>
    <property type="match status" value="1"/>
</dbReference>
<dbReference type="InterPro" id="IPR013783">
    <property type="entry name" value="Ig-like_fold"/>
</dbReference>
<proteinExistence type="predicted"/>
<dbReference type="AlphaFoldDB" id="A0A8K1FU35"/>
<dbReference type="InterPro" id="IPR036179">
    <property type="entry name" value="Ig-like_dom_sf"/>
</dbReference>
<dbReference type="EMBL" id="SWJQ01003558">
    <property type="protein sequence ID" value="TRZ05724.1"/>
    <property type="molecule type" value="Genomic_DNA"/>
</dbReference>
<dbReference type="Gene3D" id="1.10.1200.30">
    <property type="match status" value="1"/>
</dbReference>
<dbReference type="InterPro" id="IPR003598">
    <property type="entry name" value="Ig_sub2"/>
</dbReference>
<feature type="region of interest" description="Disordered" evidence="1">
    <location>
        <begin position="197"/>
        <end position="216"/>
    </location>
</feature>
<evidence type="ECO:0000313" key="4">
    <source>
        <dbReference type="EMBL" id="TRZ05724.1"/>
    </source>
</evidence>
<comment type="caution">
    <text evidence="4">The sequence shown here is derived from an EMBL/GenBank/DDBJ whole genome shotgun (WGS) entry which is preliminary data.</text>
</comment>
<evidence type="ECO:0000256" key="1">
    <source>
        <dbReference type="SAM" id="MobiDB-lite"/>
    </source>
</evidence>
<evidence type="ECO:0000259" key="2">
    <source>
        <dbReference type="SMART" id="SM00408"/>
    </source>
</evidence>
<dbReference type="SMART" id="SM00408">
    <property type="entry name" value="IGc2"/>
    <property type="match status" value="2"/>
</dbReference>
<feature type="domain" description="Immunoglobulin subtype 2" evidence="2">
    <location>
        <begin position="80"/>
        <end position="132"/>
    </location>
</feature>
<dbReference type="Pfam" id="PF19317">
    <property type="entry name" value="Gag_p24_C"/>
    <property type="match status" value="1"/>
</dbReference>
<dbReference type="SUPFAM" id="SSF47353">
    <property type="entry name" value="Retrovirus capsid dimerization domain-like"/>
    <property type="match status" value="1"/>
</dbReference>
<dbReference type="InterPro" id="IPR008919">
    <property type="entry name" value="Retrov_capsid_N"/>
</dbReference>
<dbReference type="InterPro" id="IPR008916">
    <property type="entry name" value="Retrov_capsid_C"/>
</dbReference>
<feature type="domain" description="Immunoglobulin subtype 2" evidence="2">
    <location>
        <begin position="12"/>
        <end position="72"/>
    </location>
</feature>
<dbReference type="PANTHER" id="PTHR40389:SF3">
    <property type="entry name" value="IGE-BINDING PROTEIN"/>
    <property type="match status" value="1"/>
</dbReference>
<dbReference type="Proteomes" id="UP000796761">
    <property type="component" value="Unassembled WGS sequence"/>
</dbReference>
<dbReference type="InterPro" id="IPR050195">
    <property type="entry name" value="Primate_lentivir_Gag_pol-like"/>
</dbReference>